<dbReference type="EMBL" id="KE525331">
    <property type="protein sequence ID" value="KFB47427.1"/>
    <property type="molecule type" value="Genomic_DNA"/>
</dbReference>
<reference evidence="1 3" key="1">
    <citation type="journal article" date="2014" name="BMC Genomics">
        <title>Genome sequence of Anopheles sinensis provides insight into genetics basis of mosquito competence for malaria parasites.</title>
        <authorList>
            <person name="Zhou D."/>
            <person name="Zhang D."/>
            <person name="Ding G."/>
            <person name="Shi L."/>
            <person name="Hou Q."/>
            <person name="Ye Y."/>
            <person name="Xu Y."/>
            <person name="Zhou H."/>
            <person name="Xiong C."/>
            <person name="Li S."/>
            <person name="Yu J."/>
            <person name="Hong S."/>
            <person name="Yu X."/>
            <person name="Zou P."/>
            <person name="Chen C."/>
            <person name="Chang X."/>
            <person name="Wang W."/>
            <person name="Lv Y."/>
            <person name="Sun Y."/>
            <person name="Ma L."/>
            <person name="Shen B."/>
            <person name="Zhu C."/>
        </authorList>
    </citation>
    <scope>NUCLEOTIDE SEQUENCE [LARGE SCALE GENOMIC DNA]</scope>
</reference>
<dbReference type="Proteomes" id="UP000030765">
    <property type="component" value="Unassembled WGS sequence"/>
</dbReference>
<sequence>MRRSGGVVRECNAPGKCAPPPAVRWSVPLAAAAVGSCCWTKFVPQSAYRVAGGTGRDEARF</sequence>
<evidence type="ECO:0000313" key="1">
    <source>
        <dbReference type="EMBL" id="KFB47427.1"/>
    </source>
</evidence>
<organism evidence="1">
    <name type="scientific">Anopheles sinensis</name>
    <name type="common">Mosquito</name>
    <dbReference type="NCBI Taxonomy" id="74873"/>
    <lineage>
        <taxon>Eukaryota</taxon>
        <taxon>Metazoa</taxon>
        <taxon>Ecdysozoa</taxon>
        <taxon>Arthropoda</taxon>
        <taxon>Hexapoda</taxon>
        <taxon>Insecta</taxon>
        <taxon>Pterygota</taxon>
        <taxon>Neoptera</taxon>
        <taxon>Endopterygota</taxon>
        <taxon>Diptera</taxon>
        <taxon>Nematocera</taxon>
        <taxon>Culicoidea</taxon>
        <taxon>Culicidae</taxon>
        <taxon>Anophelinae</taxon>
        <taxon>Anopheles</taxon>
    </lineage>
</organism>
<dbReference type="AlphaFoldDB" id="A0A084WB33"/>
<dbReference type="EMBL" id="ATLV01022305">
    <property type="status" value="NOT_ANNOTATED_CDS"/>
    <property type="molecule type" value="Genomic_DNA"/>
</dbReference>
<reference evidence="2" key="2">
    <citation type="submission" date="2020-05" db="UniProtKB">
        <authorList>
            <consortium name="EnsemblMetazoa"/>
        </authorList>
    </citation>
    <scope>IDENTIFICATION</scope>
</reference>
<evidence type="ECO:0000313" key="3">
    <source>
        <dbReference type="Proteomes" id="UP000030765"/>
    </source>
</evidence>
<evidence type="ECO:0000313" key="2">
    <source>
        <dbReference type="EnsemblMetazoa" id="ASIC015370-PA"/>
    </source>
</evidence>
<dbReference type="VEuPathDB" id="VectorBase:ASIC015370"/>
<name>A0A084WB33_ANOSI</name>
<dbReference type="EnsemblMetazoa" id="ASIC015370-RA">
    <property type="protein sequence ID" value="ASIC015370-PA"/>
    <property type="gene ID" value="ASIC015370"/>
</dbReference>
<accession>A0A084WB33</accession>
<protein>
    <submittedName>
        <fullName evidence="1 2">TrwC relaxase</fullName>
    </submittedName>
</protein>
<gene>
    <name evidence="1" type="ORF">ZHAS_00015370</name>
</gene>
<keyword evidence="3" id="KW-1185">Reference proteome</keyword>
<proteinExistence type="predicted"/>